<feature type="binding site" evidence="9">
    <location>
        <position position="115"/>
    </location>
    <ligand>
        <name>ATP</name>
        <dbReference type="ChEBI" id="CHEBI:30616"/>
    </ligand>
</feature>
<dbReference type="GO" id="GO:0006228">
    <property type="term" value="P:UTP biosynthetic process"/>
    <property type="evidence" value="ECO:0007669"/>
    <property type="project" value="InterPro"/>
</dbReference>
<protein>
    <recommendedName>
        <fullName evidence="4 11">Nucleoside diphosphate kinase</fullName>
        <ecNumber evidence="3 11">2.7.4.6</ecNumber>
    </recommendedName>
</protein>
<evidence type="ECO:0000256" key="8">
    <source>
        <dbReference type="ARBA" id="ARBA00022840"/>
    </source>
</evidence>
<comment type="cofactor">
    <cofactor evidence="1">
        <name>Mg(2+)</name>
        <dbReference type="ChEBI" id="CHEBI:18420"/>
    </cofactor>
</comment>
<dbReference type="PRINTS" id="PR01243">
    <property type="entry name" value="NUCDPKINASE"/>
</dbReference>
<feature type="active site" description="Pros-phosphohistidine intermediate" evidence="9">
    <location>
        <position position="118"/>
    </location>
</feature>
<name>A0A4Q2DXI8_9AGAR</name>
<dbReference type="InterPro" id="IPR034907">
    <property type="entry name" value="NDK-like_dom"/>
</dbReference>
<dbReference type="OrthoDB" id="2162449at2759"/>
<dbReference type="SUPFAM" id="SSF54919">
    <property type="entry name" value="Nucleoside diphosphate kinase, NDK"/>
    <property type="match status" value="1"/>
</dbReference>
<comment type="similarity">
    <text evidence="2 9 10">Belongs to the NDK family.</text>
</comment>
<evidence type="ECO:0000313" key="14">
    <source>
        <dbReference type="Proteomes" id="UP000290288"/>
    </source>
</evidence>
<dbReference type="PROSITE" id="PS51374">
    <property type="entry name" value="NDPK_LIKE"/>
    <property type="match status" value="1"/>
</dbReference>
<comment type="caution">
    <text evidence="13">The sequence shown here is derived from an EMBL/GenBank/DDBJ whole genome shotgun (WGS) entry which is preliminary data.</text>
</comment>
<organism evidence="13 14">
    <name type="scientific">Candolleomyces aberdarensis</name>
    <dbReference type="NCBI Taxonomy" id="2316362"/>
    <lineage>
        <taxon>Eukaryota</taxon>
        <taxon>Fungi</taxon>
        <taxon>Dikarya</taxon>
        <taxon>Basidiomycota</taxon>
        <taxon>Agaricomycotina</taxon>
        <taxon>Agaricomycetes</taxon>
        <taxon>Agaricomycetidae</taxon>
        <taxon>Agaricales</taxon>
        <taxon>Agaricineae</taxon>
        <taxon>Psathyrellaceae</taxon>
        <taxon>Candolleomyces</taxon>
    </lineage>
</organism>
<dbReference type="NCBIfam" id="NF001908">
    <property type="entry name" value="PRK00668.1"/>
    <property type="match status" value="1"/>
</dbReference>
<dbReference type="EMBL" id="SDEE01000024">
    <property type="protein sequence ID" value="RXW24172.1"/>
    <property type="molecule type" value="Genomic_DNA"/>
</dbReference>
<feature type="binding site" evidence="9">
    <location>
        <position position="88"/>
    </location>
    <ligand>
        <name>ATP</name>
        <dbReference type="ChEBI" id="CHEBI:30616"/>
    </ligand>
</feature>
<dbReference type="GO" id="GO:0004550">
    <property type="term" value="F:nucleoside diphosphate kinase activity"/>
    <property type="evidence" value="ECO:0007669"/>
    <property type="project" value="UniProtKB-EC"/>
</dbReference>
<sequence length="151" mass="16646">MSITERTYIMIKPDGVQRGLIGKIITRFEERGYKLIALKLVQSTEPHLEKHYADLKGKPFFPGLIKYMASGPVVAMVWQGLDAVKTGRVMLGATNPLASPVGSIRGDYALAVGRNICHGSDSVENAEKEIALWFPEGVVQWASVAEAWIFE</sequence>
<keyword evidence="8 11" id="KW-0067">ATP-binding</keyword>
<dbReference type="HAMAP" id="MF_00451">
    <property type="entry name" value="NDP_kinase"/>
    <property type="match status" value="1"/>
</dbReference>
<feature type="binding site" evidence="9">
    <location>
        <position position="60"/>
    </location>
    <ligand>
        <name>ATP</name>
        <dbReference type="ChEBI" id="CHEBI:30616"/>
    </ligand>
</feature>
<feature type="binding site" evidence="9">
    <location>
        <position position="12"/>
    </location>
    <ligand>
        <name>ATP</name>
        <dbReference type="ChEBI" id="CHEBI:30616"/>
    </ligand>
</feature>
<evidence type="ECO:0000256" key="11">
    <source>
        <dbReference type="RuleBase" id="RU004013"/>
    </source>
</evidence>
<proteinExistence type="inferred from homology"/>
<dbReference type="GO" id="GO:0006241">
    <property type="term" value="P:CTP biosynthetic process"/>
    <property type="evidence" value="ECO:0007669"/>
    <property type="project" value="InterPro"/>
</dbReference>
<keyword evidence="7 11" id="KW-0418">Kinase</keyword>
<evidence type="ECO:0000256" key="3">
    <source>
        <dbReference type="ARBA" id="ARBA00012966"/>
    </source>
</evidence>
<feature type="binding site" evidence="9">
    <location>
        <position position="105"/>
    </location>
    <ligand>
        <name>ATP</name>
        <dbReference type="ChEBI" id="CHEBI:30616"/>
    </ligand>
</feature>
<dbReference type="PROSITE" id="PS00469">
    <property type="entry name" value="NDPK"/>
    <property type="match status" value="1"/>
</dbReference>
<feature type="binding site" evidence="9">
    <location>
        <position position="94"/>
    </location>
    <ligand>
        <name>ATP</name>
        <dbReference type="ChEBI" id="CHEBI:30616"/>
    </ligand>
</feature>
<keyword evidence="5 11" id="KW-0808">Transferase</keyword>
<evidence type="ECO:0000256" key="2">
    <source>
        <dbReference type="ARBA" id="ARBA00008142"/>
    </source>
</evidence>
<feature type="domain" description="Nucleoside diphosphate kinase-like" evidence="12">
    <location>
        <begin position="4"/>
        <end position="141"/>
    </location>
</feature>
<keyword evidence="14" id="KW-1185">Reference proteome</keyword>
<dbReference type="Gene3D" id="3.30.70.141">
    <property type="entry name" value="Nucleoside diphosphate kinase-like domain"/>
    <property type="match status" value="1"/>
</dbReference>
<dbReference type="STRING" id="2316362.A0A4Q2DXI8"/>
<evidence type="ECO:0000259" key="12">
    <source>
        <dbReference type="SMART" id="SM00562"/>
    </source>
</evidence>
<evidence type="ECO:0000256" key="9">
    <source>
        <dbReference type="PROSITE-ProRule" id="PRU00706"/>
    </source>
</evidence>
<dbReference type="Pfam" id="PF00334">
    <property type="entry name" value="NDK"/>
    <property type="match status" value="1"/>
</dbReference>
<dbReference type="GO" id="GO:0006183">
    <property type="term" value="P:GTP biosynthetic process"/>
    <property type="evidence" value="ECO:0007669"/>
    <property type="project" value="InterPro"/>
</dbReference>
<keyword evidence="6 11" id="KW-0547">Nucleotide-binding</keyword>
<dbReference type="Proteomes" id="UP000290288">
    <property type="component" value="Unassembled WGS sequence"/>
</dbReference>
<comment type="catalytic activity">
    <reaction evidence="11">
        <text>a 2'-deoxyribonucleoside 5'-diphosphate + ATP = a 2'-deoxyribonucleoside 5'-triphosphate + ADP</text>
        <dbReference type="Rhea" id="RHEA:44640"/>
        <dbReference type="ChEBI" id="CHEBI:30616"/>
        <dbReference type="ChEBI" id="CHEBI:61560"/>
        <dbReference type="ChEBI" id="CHEBI:73316"/>
        <dbReference type="ChEBI" id="CHEBI:456216"/>
        <dbReference type="EC" id="2.7.4.6"/>
    </reaction>
</comment>
<dbReference type="FunFam" id="3.30.70.141:FF:000002">
    <property type="entry name" value="Nucleoside diphosphate kinase"/>
    <property type="match status" value="1"/>
</dbReference>
<dbReference type="InterPro" id="IPR023005">
    <property type="entry name" value="Nucleoside_diP_kinase_AS"/>
</dbReference>
<dbReference type="InterPro" id="IPR001564">
    <property type="entry name" value="Nucleoside_diP_kinase"/>
</dbReference>
<gene>
    <name evidence="13" type="ORF">EST38_g1672</name>
</gene>
<evidence type="ECO:0000256" key="5">
    <source>
        <dbReference type="ARBA" id="ARBA00022679"/>
    </source>
</evidence>
<evidence type="ECO:0000313" key="13">
    <source>
        <dbReference type="EMBL" id="RXW24172.1"/>
    </source>
</evidence>
<dbReference type="CDD" id="cd04413">
    <property type="entry name" value="NDPk_I"/>
    <property type="match status" value="1"/>
</dbReference>
<dbReference type="EC" id="2.7.4.6" evidence="3 11"/>
<dbReference type="InterPro" id="IPR036850">
    <property type="entry name" value="NDK-like_dom_sf"/>
</dbReference>
<dbReference type="PANTHER" id="PTHR11349">
    <property type="entry name" value="NUCLEOSIDE DIPHOSPHATE KINASE"/>
    <property type="match status" value="1"/>
</dbReference>
<reference evidence="13 14" key="1">
    <citation type="submission" date="2019-01" db="EMBL/GenBank/DDBJ databases">
        <title>Draft genome sequence of Psathyrella aberdarensis IHI B618.</title>
        <authorList>
            <person name="Buettner E."/>
            <person name="Kellner H."/>
        </authorList>
    </citation>
    <scope>NUCLEOTIDE SEQUENCE [LARGE SCALE GENOMIC DNA]</scope>
    <source>
        <strain evidence="13 14">IHI B618</strain>
    </source>
</reference>
<accession>A0A4Q2DXI8</accession>
<evidence type="ECO:0000256" key="10">
    <source>
        <dbReference type="RuleBase" id="RU004011"/>
    </source>
</evidence>
<dbReference type="AlphaFoldDB" id="A0A4Q2DXI8"/>
<evidence type="ECO:0000256" key="1">
    <source>
        <dbReference type="ARBA" id="ARBA00001946"/>
    </source>
</evidence>
<evidence type="ECO:0000256" key="7">
    <source>
        <dbReference type="ARBA" id="ARBA00022777"/>
    </source>
</evidence>
<evidence type="ECO:0000256" key="4">
    <source>
        <dbReference type="ARBA" id="ARBA00017632"/>
    </source>
</evidence>
<dbReference type="SMART" id="SM00562">
    <property type="entry name" value="NDK"/>
    <property type="match status" value="1"/>
</dbReference>
<evidence type="ECO:0000256" key="6">
    <source>
        <dbReference type="ARBA" id="ARBA00022741"/>
    </source>
</evidence>
<dbReference type="GO" id="GO:0005524">
    <property type="term" value="F:ATP binding"/>
    <property type="evidence" value="ECO:0007669"/>
    <property type="project" value="UniProtKB-KW"/>
</dbReference>